<evidence type="ECO:0000313" key="3">
    <source>
        <dbReference type="Proteomes" id="UP000030686"/>
    </source>
</evidence>
<dbReference type="Proteomes" id="UP000030686">
    <property type="component" value="Unassembled WGS sequence"/>
</dbReference>
<evidence type="ECO:0000313" key="2">
    <source>
        <dbReference type="EMBL" id="CDM36556.1"/>
    </source>
</evidence>
<dbReference type="EMBL" id="HG792019">
    <property type="protein sequence ID" value="CDM36556.1"/>
    <property type="molecule type" value="Genomic_DNA"/>
</dbReference>
<proteinExistence type="predicted"/>
<protein>
    <submittedName>
        <fullName evidence="2">Uncharacterized protein</fullName>
    </submittedName>
</protein>
<dbReference type="AlphaFoldDB" id="W6QKM8"/>
<dbReference type="OrthoDB" id="10629111at2759"/>
<name>W6QKM8_PENRF</name>
<reference evidence="2" key="1">
    <citation type="journal article" date="2014" name="Nat. Commun.">
        <title>Multiple recent horizontal transfers of a large genomic region in cheese making fungi.</title>
        <authorList>
            <person name="Cheeseman K."/>
            <person name="Ropars J."/>
            <person name="Renault P."/>
            <person name="Dupont J."/>
            <person name="Gouzy J."/>
            <person name="Branca A."/>
            <person name="Abraham A.L."/>
            <person name="Ceppi M."/>
            <person name="Conseiller E."/>
            <person name="Debuchy R."/>
            <person name="Malagnac F."/>
            <person name="Goarin A."/>
            <person name="Silar P."/>
            <person name="Lacoste S."/>
            <person name="Sallet E."/>
            <person name="Bensimon A."/>
            <person name="Giraud T."/>
            <person name="Brygoo Y."/>
        </authorList>
    </citation>
    <scope>NUCLEOTIDE SEQUENCE [LARGE SCALE GENOMIC DNA]</scope>
    <source>
        <strain evidence="2">FM164</strain>
    </source>
</reference>
<evidence type="ECO:0000256" key="1">
    <source>
        <dbReference type="SAM" id="MobiDB-lite"/>
    </source>
</evidence>
<dbReference type="STRING" id="1365484.W6QKM8"/>
<organism evidence="2 3">
    <name type="scientific">Penicillium roqueforti (strain FM164)</name>
    <dbReference type="NCBI Taxonomy" id="1365484"/>
    <lineage>
        <taxon>Eukaryota</taxon>
        <taxon>Fungi</taxon>
        <taxon>Dikarya</taxon>
        <taxon>Ascomycota</taxon>
        <taxon>Pezizomycotina</taxon>
        <taxon>Eurotiomycetes</taxon>
        <taxon>Eurotiomycetidae</taxon>
        <taxon>Eurotiales</taxon>
        <taxon>Aspergillaceae</taxon>
        <taxon>Penicillium</taxon>
    </lineage>
</organism>
<gene>
    <name evidence="2" type="ORF">PROQFM164_S05g000389</name>
</gene>
<sequence>MDIDEVAEQQDDEFPKLPFRRAIAGLLVQPHDYIIRAGTEIEVLSTGEADIYLRIGEFRDASVPPLCSKGRRWGLHRLEPPIKWPKSSSFYHRGRIPRLHSPGAQVVASASSLETKSNRLIAKTGSGSGRYFGQYLRRYRLPNIGHQGRMGYFESPIQRRPRRNKPGVGGCQPIDAQRDADEDQSDPDTPRWDPHIWRNIRQGQPTSIHMAPALASRERGYHRYYCTLKCLRGTLSRGELDQACPNVRDHGKGTML</sequence>
<accession>W6QKM8</accession>
<keyword evidence="3" id="KW-1185">Reference proteome</keyword>
<feature type="region of interest" description="Disordered" evidence="1">
    <location>
        <begin position="153"/>
        <end position="195"/>
    </location>
</feature>